<evidence type="ECO:0000313" key="2">
    <source>
        <dbReference type="Proteomes" id="UP000235584"/>
    </source>
</evidence>
<proteinExistence type="predicted"/>
<keyword evidence="2" id="KW-1185">Reference proteome</keyword>
<dbReference type="KEGG" id="bsto:C0V70_13640"/>
<dbReference type="Proteomes" id="UP000235584">
    <property type="component" value="Chromosome"/>
</dbReference>
<sequence length="208" mass="24190">MNLTKDFFINLSNEVTKPDGSNDGIWYFGDRLKIEDELIIGFSPTNYHCFLICGKEEFHPRFSINPCKVQPSRLDSVRAAVFIRIKNISKEDLLKLQDYLLTLKNKRTPTCHQGLLQVLEKGIGIRIPKHSILRTTPRSLFNGIAQKGLLNKKGEPLSLEFYTTRTKPFARVLFDISIITWRFSWVFFLSNIHFRFLRVFKPQVLAVK</sequence>
<name>A0A2K9NWJ2_BACTC</name>
<protein>
    <submittedName>
        <fullName evidence="1">Uncharacterized protein</fullName>
    </submittedName>
</protein>
<gene>
    <name evidence="1" type="ORF">C0V70_13640</name>
</gene>
<dbReference type="EMBL" id="CP025704">
    <property type="protein sequence ID" value="AUN99124.1"/>
    <property type="molecule type" value="Genomic_DNA"/>
</dbReference>
<dbReference type="AlphaFoldDB" id="A0A2K9NWJ2"/>
<organism evidence="1 2">
    <name type="scientific">Bacteriovorax stolpii</name>
    <name type="common">Bdellovibrio stolpii</name>
    <dbReference type="NCBI Taxonomy" id="960"/>
    <lineage>
        <taxon>Bacteria</taxon>
        <taxon>Pseudomonadati</taxon>
        <taxon>Bdellovibrionota</taxon>
        <taxon>Bacteriovoracia</taxon>
        <taxon>Bacteriovoracales</taxon>
        <taxon>Bacteriovoracaceae</taxon>
        <taxon>Bacteriovorax</taxon>
    </lineage>
</organism>
<evidence type="ECO:0000313" key="1">
    <source>
        <dbReference type="EMBL" id="AUN99124.1"/>
    </source>
</evidence>
<reference evidence="1 2" key="1">
    <citation type="submission" date="2018-01" db="EMBL/GenBank/DDBJ databases">
        <title>Complete genome sequence of Bacteriovorax stolpii DSM12778.</title>
        <authorList>
            <person name="Tang B."/>
            <person name="Chang J."/>
        </authorList>
    </citation>
    <scope>NUCLEOTIDE SEQUENCE [LARGE SCALE GENOMIC DNA]</scope>
    <source>
        <strain evidence="1 2">DSM 12778</strain>
    </source>
</reference>
<accession>A0A2K9NWJ2</accession>
<dbReference type="RefSeq" id="WP_102244415.1">
    <property type="nucleotide sequence ID" value="NZ_CP025704.1"/>
</dbReference>